<proteinExistence type="predicted"/>
<name>A0A367LGP2_9HYPO</name>
<evidence type="ECO:0000313" key="1">
    <source>
        <dbReference type="EMBL" id="RCI13567.1"/>
    </source>
</evidence>
<dbReference type="AlphaFoldDB" id="A0A367LGP2"/>
<dbReference type="InterPro" id="IPR053267">
    <property type="entry name" value="Verrucosidin_biosynth-assoc"/>
</dbReference>
<comment type="caution">
    <text evidence="1">The sequence shown here is derived from an EMBL/GenBank/DDBJ whole genome shotgun (WGS) entry which is preliminary data.</text>
</comment>
<dbReference type="PANTHER" id="PTHR42087:SF1">
    <property type="entry name" value="ILP IS AN APOPTOSIS INHIBITOR"/>
    <property type="match status" value="1"/>
</dbReference>
<dbReference type="EMBL" id="LKCN02000006">
    <property type="protein sequence ID" value="RCI13567.1"/>
    <property type="molecule type" value="Genomic_DNA"/>
</dbReference>
<protein>
    <submittedName>
        <fullName evidence="1">Uncharacterized protein</fullName>
    </submittedName>
</protein>
<gene>
    <name evidence="1" type="ORF">L249_5470</name>
</gene>
<reference evidence="1 2" key="1">
    <citation type="journal article" date="2015" name="BMC Genomics">
        <title>Insights from the genome of Ophiocordyceps polyrhachis-furcata to pathogenicity and host specificity in insect fungi.</title>
        <authorList>
            <person name="Wichadakul D."/>
            <person name="Kobmoo N."/>
            <person name="Ingsriswang S."/>
            <person name="Tangphatsornruang S."/>
            <person name="Chantasingh D."/>
            <person name="Luangsa-ard J.J."/>
            <person name="Eurwilaichitr L."/>
        </authorList>
    </citation>
    <scope>NUCLEOTIDE SEQUENCE [LARGE SCALE GENOMIC DNA]</scope>
    <source>
        <strain evidence="1 2">BCC 54312</strain>
    </source>
</reference>
<dbReference type="OrthoDB" id="5335812at2759"/>
<dbReference type="Proteomes" id="UP000253664">
    <property type="component" value="Unassembled WGS sequence"/>
</dbReference>
<dbReference type="PANTHER" id="PTHR42087">
    <property type="entry name" value="ILP IS AN APOPTOSIS INHIBITOR"/>
    <property type="match status" value="1"/>
</dbReference>
<accession>A0A367LGP2</accession>
<evidence type="ECO:0000313" key="2">
    <source>
        <dbReference type="Proteomes" id="UP000253664"/>
    </source>
</evidence>
<keyword evidence="2" id="KW-1185">Reference proteome</keyword>
<organism evidence="1 2">
    <name type="scientific">Ophiocordyceps polyrhachis-furcata BCC 54312</name>
    <dbReference type="NCBI Taxonomy" id="1330021"/>
    <lineage>
        <taxon>Eukaryota</taxon>
        <taxon>Fungi</taxon>
        <taxon>Dikarya</taxon>
        <taxon>Ascomycota</taxon>
        <taxon>Pezizomycotina</taxon>
        <taxon>Sordariomycetes</taxon>
        <taxon>Hypocreomycetidae</taxon>
        <taxon>Hypocreales</taxon>
        <taxon>Ophiocordycipitaceae</taxon>
        <taxon>Ophiocordyceps</taxon>
    </lineage>
</organism>
<sequence>MSSPFSPPLEETQLDFLQWHPNYLTCLTFFLGQGQEKDTVRAVAAFVNIKLPSQRLDQSIHISLVSYIRRLVATGFDSPSVLQDFFGDCWVDGIGPLHQAERRNYLFAAKSETWLNVKSHYDMEDGQSIPFLRPLFNANEHEIVIAESKWSEWLAMQDWMLGPRAPPDVRLQRD</sequence>